<name>A0A6P0UI03_9FLAO</name>
<reference evidence="1 2" key="1">
    <citation type="submission" date="2020-01" db="EMBL/GenBank/DDBJ databases">
        <title>Leptobacterium flavescens.</title>
        <authorList>
            <person name="Wang G."/>
        </authorList>
    </citation>
    <scope>NUCLEOTIDE SEQUENCE [LARGE SCALE GENOMIC DNA]</scope>
    <source>
        <strain evidence="1 2">KCTC 22160</strain>
    </source>
</reference>
<keyword evidence="2" id="KW-1185">Reference proteome</keyword>
<sequence>MNTIICQKKNILLGLVILLYFSVQSQPIVTPELENRLYRNLHEYSEKVASENIYIQTSKDIYETDEDLWFKAYVLDSRSHAPSGENNTLFLQLLNEKDRRIVFEAKYELIAGFSSGHLFVPDTLTEGDYLLAAYTASSVLSKTENISALKRIKLKKHIIPKIAMESEFDRQYYRKEDPIKVTLQLSDRNGKILPDALARVLLLRDEKIIDRMRTRSNEEGEISIGFSSKYTGPRLKLKIDVSGENGEEEFELKIPYKDDRQIQFGLFPEGGNTVAGLSNKIAFKALGTDGQPVKVKGILYEEGIAKDSLNSVHNGMGAFNYVPEADKEYYVKIYDPPIDSLFILPKATKKGIVMTVNRRTEKRIQFRISKTENTKASKVHVRAQLRGISYWMGSGTFSENQSFFSIPLDKLPQGITEVTLFNDAFLPIAERLIYVNQEQKLYVENIGFSQDTIREKKKIRLKFRVTDQDNRPVKAHLGLSVYDHLFKDPSEQKNIFTHYYLSSELKGKIHDPAYYFIEKNQNRWEHLDLLLLTQGWRSYYWREDSLREAVQDNQKVVYENQKGQVFAEGKKELRKLAQKGEIHLLFTGHIISIPTDANGVFTLPEYALNVSKGHHFFLKPDQNENALIKIPDRFELINKWASDKKFAYPERFLESDQEKESRFLQKLSLTNTNLLDEIVVKAHNHSRNKYKGQVYEGNVSDYLCAEYNILNCVNHGPGFVKPVDGQFYKLNGGRLVQYKAKFSTDNPEIHNFKFIKGYHLSKKFYQPDYDTGGDGFPDYRNTLIWEPDLITNDEGIAEISFFTSSNKSVYLGRVEGVDGNGQLGAADFRFVVHY</sequence>
<evidence type="ECO:0000313" key="2">
    <source>
        <dbReference type="Proteomes" id="UP000468581"/>
    </source>
</evidence>
<evidence type="ECO:0000313" key="1">
    <source>
        <dbReference type="EMBL" id="NER12627.1"/>
    </source>
</evidence>
<accession>A0A6P0UI03</accession>
<evidence type="ECO:0008006" key="3">
    <source>
        <dbReference type="Google" id="ProtNLM"/>
    </source>
</evidence>
<dbReference type="AlphaFoldDB" id="A0A6P0UI03"/>
<dbReference type="Proteomes" id="UP000468581">
    <property type="component" value="Unassembled WGS sequence"/>
</dbReference>
<comment type="caution">
    <text evidence="1">The sequence shown here is derived from an EMBL/GenBank/DDBJ whole genome shotgun (WGS) entry which is preliminary data.</text>
</comment>
<dbReference type="Gene3D" id="2.60.40.1930">
    <property type="match status" value="1"/>
</dbReference>
<protein>
    <recommendedName>
        <fullName evidence="3">Macroglobulin domain-containing protein</fullName>
    </recommendedName>
</protein>
<dbReference type="EMBL" id="JAABOO010000001">
    <property type="protein sequence ID" value="NER12627.1"/>
    <property type="molecule type" value="Genomic_DNA"/>
</dbReference>
<proteinExistence type="predicted"/>
<gene>
    <name evidence="1" type="ORF">GWK08_04185</name>
</gene>
<organism evidence="1 2">
    <name type="scientific">Leptobacterium flavescens</name>
    <dbReference type="NCBI Taxonomy" id="472055"/>
    <lineage>
        <taxon>Bacteria</taxon>
        <taxon>Pseudomonadati</taxon>
        <taxon>Bacteroidota</taxon>
        <taxon>Flavobacteriia</taxon>
        <taxon>Flavobacteriales</taxon>
        <taxon>Flavobacteriaceae</taxon>
        <taxon>Leptobacterium</taxon>
    </lineage>
</organism>
<dbReference type="RefSeq" id="WP_163605641.1">
    <property type="nucleotide sequence ID" value="NZ_JAABOO010000001.1"/>
</dbReference>